<comment type="caution">
    <text evidence="3">The sequence shown here is derived from an EMBL/GenBank/DDBJ whole genome shotgun (WGS) entry which is preliminary data.</text>
</comment>
<proteinExistence type="predicted"/>
<keyword evidence="4" id="KW-1185">Reference proteome</keyword>
<dbReference type="PANTHER" id="PTHR38389:SF1">
    <property type="entry name" value="DNA-DIRECTED RNA POLYMERASE SUBUNIT BETA"/>
    <property type="match status" value="1"/>
</dbReference>
<feature type="domain" description="DUF7887" evidence="2">
    <location>
        <begin position="91"/>
        <end position="148"/>
    </location>
</feature>
<evidence type="ECO:0000313" key="3">
    <source>
        <dbReference type="EMBL" id="KAL2634505.1"/>
    </source>
</evidence>
<keyword evidence="1" id="KW-0812">Transmembrane</keyword>
<protein>
    <recommendedName>
        <fullName evidence="2">DUF7887 domain-containing protein</fullName>
    </recommendedName>
</protein>
<evidence type="ECO:0000313" key="4">
    <source>
        <dbReference type="Proteomes" id="UP001605036"/>
    </source>
</evidence>
<sequence length="153" mass="16900">MCSNVRAIDSGLPQLRSLSSIVLTSPFGKNINKAARFSSRRYPRQQHQSLCLRFPPLAREAENGRRLTIVRCEKETGESGDADKPIFLTTEFWLQAAIFLFAAGFVDAGFSGDWSRIGVLTKETEGELQMAAIGVVPLAGTLIWSIGQRKKVK</sequence>
<accession>A0ABD1YUQ0</accession>
<gene>
    <name evidence="3" type="ORF">R1flu_005984</name>
</gene>
<keyword evidence="1" id="KW-0472">Membrane</keyword>
<feature type="transmembrane region" description="Helical" evidence="1">
    <location>
        <begin position="92"/>
        <end position="110"/>
    </location>
</feature>
<dbReference type="Proteomes" id="UP001605036">
    <property type="component" value="Unassembled WGS sequence"/>
</dbReference>
<dbReference type="AlphaFoldDB" id="A0ABD1YUQ0"/>
<feature type="transmembrane region" description="Helical" evidence="1">
    <location>
        <begin position="130"/>
        <end position="147"/>
    </location>
</feature>
<name>A0ABD1YUQ0_9MARC</name>
<dbReference type="InterPro" id="IPR057209">
    <property type="entry name" value="DUF7887"/>
</dbReference>
<reference evidence="3 4" key="1">
    <citation type="submission" date="2024-09" db="EMBL/GenBank/DDBJ databases">
        <title>Chromosome-scale assembly of Riccia fluitans.</title>
        <authorList>
            <person name="Paukszto L."/>
            <person name="Sawicki J."/>
            <person name="Karawczyk K."/>
            <person name="Piernik-Szablinska J."/>
            <person name="Szczecinska M."/>
            <person name="Mazdziarz M."/>
        </authorList>
    </citation>
    <scope>NUCLEOTIDE SEQUENCE [LARGE SCALE GENOMIC DNA]</scope>
    <source>
        <strain evidence="3">Rf_01</strain>
        <tissue evidence="3">Aerial parts of the thallus</tissue>
    </source>
</reference>
<dbReference type="PANTHER" id="PTHR38389">
    <property type="entry name" value="DNA-DIRECTED RNA POLYMERASE SUBUNIT BETA"/>
    <property type="match status" value="1"/>
</dbReference>
<keyword evidence="1" id="KW-1133">Transmembrane helix</keyword>
<evidence type="ECO:0000256" key="1">
    <source>
        <dbReference type="SAM" id="Phobius"/>
    </source>
</evidence>
<evidence type="ECO:0000259" key="2">
    <source>
        <dbReference type="Pfam" id="PF25397"/>
    </source>
</evidence>
<dbReference type="EMBL" id="JBHFFA010000003">
    <property type="protein sequence ID" value="KAL2634505.1"/>
    <property type="molecule type" value="Genomic_DNA"/>
</dbReference>
<organism evidence="3 4">
    <name type="scientific">Riccia fluitans</name>
    <dbReference type="NCBI Taxonomy" id="41844"/>
    <lineage>
        <taxon>Eukaryota</taxon>
        <taxon>Viridiplantae</taxon>
        <taxon>Streptophyta</taxon>
        <taxon>Embryophyta</taxon>
        <taxon>Marchantiophyta</taxon>
        <taxon>Marchantiopsida</taxon>
        <taxon>Marchantiidae</taxon>
        <taxon>Marchantiales</taxon>
        <taxon>Ricciaceae</taxon>
        <taxon>Riccia</taxon>
    </lineage>
</organism>
<dbReference type="Pfam" id="PF25397">
    <property type="entry name" value="DUF7887"/>
    <property type="match status" value="1"/>
</dbReference>